<comment type="catalytic activity">
    <reaction evidence="6">
        <text>Fe-coproporphyrin III + 2 H(+) = coproporphyrin III + Fe(2+)</text>
        <dbReference type="Rhea" id="RHEA:49572"/>
        <dbReference type="ChEBI" id="CHEBI:15378"/>
        <dbReference type="ChEBI" id="CHEBI:29033"/>
        <dbReference type="ChEBI" id="CHEBI:68438"/>
        <dbReference type="ChEBI" id="CHEBI:131725"/>
        <dbReference type="EC" id="4.99.1.9"/>
    </reaction>
    <physiologicalReaction direction="right-to-left" evidence="6">
        <dbReference type="Rhea" id="RHEA:49574"/>
    </physiologicalReaction>
</comment>
<dbReference type="UniPathway" id="UPA00252">
    <property type="reaction ID" value="UER00325"/>
</dbReference>
<comment type="pathway">
    <text evidence="7 8">Porphyrin-containing compound metabolism; protoheme biosynthesis; protoheme from protoporphyrin-IX: step 1/1.</text>
</comment>
<dbReference type="Gene3D" id="3.40.50.1400">
    <property type="match status" value="2"/>
</dbReference>
<dbReference type="InterPro" id="IPR033644">
    <property type="entry name" value="Ferrochelatase_C"/>
</dbReference>
<dbReference type="Pfam" id="PF00762">
    <property type="entry name" value="Ferrochelatase"/>
    <property type="match status" value="1"/>
</dbReference>
<evidence type="ECO:0000256" key="4">
    <source>
        <dbReference type="ARBA" id="ARBA00023239"/>
    </source>
</evidence>
<sequence>MTKTAIILFNLGGPDRPESVEPFLFNLFNDPAIISLPNPFRFLVAKLISRKRAPIAREIYDHLGGGSPLLPNTQAQASALDAALSDIGEVKSFIAMRYWHPMTAETVQAVKAFAPDRIVLLPLYPQYSTTTTASSLRLWNKEAEEAGLSVPTHVIGCYPRSSGYIRSVAELVRKAYDGMNGPRRVLFSAHGLPKKVVDKGDPYQWQVERSAEEAVKALNIPDLDWVVCYQSRVGPLEWIGPSTDAEIQRAGNDGVGVIVCPIAFVSEHSETLVEIEMEYRELAEESGVPAFARVPTPGDHPLFIDALAKLVREAVLRPVGVDCGEGTRICPAQFGKCACRQAA</sequence>
<evidence type="ECO:0000256" key="7">
    <source>
        <dbReference type="HAMAP-Rule" id="MF_00323"/>
    </source>
</evidence>
<dbReference type="EMBL" id="RBIG01000003">
    <property type="protein sequence ID" value="RKQ68631.1"/>
    <property type="molecule type" value="Genomic_DNA"/>
</dbReference>
<dbReference type="GO" id="GO:0046872">
    <property type="term" value="F:metal ion binding"/>
    <property type="evidence" value="ECO:0007669"/>
    <property type="project" value="UniProtKB-KW"/>
</dbReference>
<feature type="binding site" evidence="7">
    <location>
        <position position="190"/>
    </location>
    <ligand>
        <name>Fe(2+)</name>
        <dbReference type="ChEBI" id="CHEBI:29033"/>
    </ligand>
</feature>
<comment type="subcellular location">
    <subcellularLocation>
        <location evidence="7 8">Cytoplasm</location>
    </subcellularLocation>
</comment>
<dbReference type="SUPFAM" id="SSF53800">
    <property type="entry name" value="Chelatase"/>
    <property type="match status" value="1"/>
</dbReference>
<evidence type="ECO:0000313" key="9">
    <source>
        <dbReference type="EMBL" id="RKQ68631.1"/>
    </source>
</evidence>
<dbReference type="HAMAP" id="MF_00323">
    <property type="entry name" value="Ferrochelatase"/>
    <property type="match status" value="1"/>
</dbReference>
<organism evidence="9 10">
    <name type="scientific">Oceanibaculum indicum</name>
    <dbReference type="NCBI Taxonomy" id="526216"/>
    <lineage>
        <taxon>Bacteria</taxon>
        <taxon>Pseudomonadati</taxon>
        <taxon>Pseudomonadota</taxon>
        <taxon>Alphaproteobacteria</taxon>
        <taxon>Rhodospirillales</taxon>
        <taxon>Oceanibaculaceae</taxon>
        <taxon>Oceanibaculum</taxon>
    </lineage>
</organism>
<keyword evidence="3 7" id="KW-0350">Heme biosynthesis</keyword>
<keyword evidence="4 7" id="KW-0456">Lyase</keyword>
<name>A0A420WC91_9PROT</name>
<dbReference type="PANTHER" id="PTHR11108:SF1">
    <property type="entry name" value="FERROCHELATASE, MITOCHONDRIAL"/>
    <property type="match status" value="1"/>
</dbReference>
<keyword evidence="5 7" id="KW-0627">Porphyrin biosynthesis</keyword>
<dbReference type="GO" id="GO:0005737">
    <property type="term" value="C:cytoplasm"/>
    <property type="evidence" value="ECO:0007669"/>
    <property type="project" value="UniProtKB-SubCell"/>
</dbReference>
<dbReference type="InterPro" id="IPR019772">
    <property type="entry name" value="Ferrochelatase_AS"/>
</dbReference>
<comment type="similarity">
    <text evidence="1 7 8">Belongs to the ferrochelatase family.</text>
</comment>
<dbReference type="InterPro" id="IPR033659">
    <property type="entry name" value="Ferrochelatase_N"/>
</dbReference>
<evidence type="ECO:0000256" key="3">
    <source>
        <dbReference type="ARBA" id="ARBA00023133"/>
    </source>
</evidence>
<evidence type="ECO:0000256" key="1">
    <source>
        <dbReference type="ARBA" id="ARBA00007718"/>
    </source>
</evidence>
<comment type="catalytic activity">
    <reaction evidence="7 8">
        <text>heme b + 2 H(+) = protoporphyrin IX + Fe(2+)</text>
        <dbReference type="Rhea" id="RHEA:22584"/>
        <dbReference type="ChEBI" id="CHEBI:15378"/>
        <dbReference type="ChEBI" id="CHEBI:29033"/>
        <dbReference type="ChEBI" id="CHEBI:57306"/>
        <dbReference type="ChEBI" id="CHEBI:60344"/>
        <dbReference type="EC" id="4.98.1.1"/>
    </reaction>
</comment>
<dbReference type="RefSeq" id="WP_121221352.1">
    <property type="nucleotide sequence ID" value="NZ_RBIG01000003.1"/>
</dbReference>
<dbReference type="PROSITE" id="PS00534">
    <property type="entry name" value="FERROCHELATASE"/>
    <property type="match status" value="1"/>
</dbReference>
<accession>A0A420WC91</accession>
<dbReference type="GO" id="GO:0006783">
    <property type="term" value="P:heme biosynthetic process"/>
    <property type="evidence" value="ECO:0007669"/>
    <property type="project" value="UniProtKB-UniRule"/>
</dbReference>
<evidence type="ECO:0000256" key="6">
    <source>
        <dbReference type="ARBA" id="ARBA00024536"/>
    </source>
</evidence>
<keyword evidence="2 7" id="KW-0408">Iron</keyword>
<keyword evidence="7 8" id="KW-0963">Cytoplasm</keyword>
<evidence type="ECO:0000256" key="5">
    <source>
        <dbReference type="ARBA" id="ARBA00023244"/>
    </source>
</evidence>
<evidence type="ECO:0000313" key="10">
    <source>
        <dbReference type="Proteomes" id="UP000277424"/>
    </source>
</evidence>
<proteinExistence type="inferred from homology"/>
<evidence type="ECO:0000256" key="2">
    <source>
        <dbReference type="ARBA" id="ARBA00023004"/>
    </source>
</evidence>
<dbReference type="PANTHER" id="PTHR11108">
    <property type="entry name" value="FERROCHELATASE"/>
    <property type="match status" value="1"/>
</dbReference>
<evidence type="ECO:0000256" key="8">
    <source>
        <dbReference type="RuleBase" id="RU000607"/>
    </source>
</evidence>
<dbReference type="AlphaFoldDB" id="A0A420WC91"/>
<dbReference type="CDD" id="cd03411">
    <property type="entry name" value="Ferrochelatase_N"/>
    <property type="match status" value="1"/>
</dbReference>
<dbReference type="GO" id="GO:0004325">
    <property type="term" value="F:ferrochelatase activity"/>
    <property type="evidence" value="ECO:0007669"/>
    <property type="project" value="UniProtKB-UniRule"/>
</dbReference>
<feature type="binding site" evidence="7">
    <location>
        <position position="270"/>
    </location>
    <ligand>
        <name>Fe(2+)</name>
        <dbReference type="ChEBI" id="CHEBI:29033"/>
    </ligand>
</feature>
<dbReference type="OrthoDB" id="9809741at2"/>
<dbReference type="NCBIfam" id="TIGR00109">
    <property type="entry name" value="hemH"/>
    <property type="match status" value="1"/>
</dbReference>
<comment type="caution">
    <text evidence="9">The sequence shown here is derived from an EMBL/GenBank/DDBJ whole genome shotgun (WGS) entry which is preliminary data.</text>
</comment>
<dbReference type="EC" id="4.98.1.1" evidence="7 8"/>
<dbReference type="InterPro" id="IPR001015">
    <property type="entry name" value="Ferrochelatase"/>
</dbReference>
<dbReference type="Proteomes" id="UP000277424">
    <property type="component" value="Unassembled WGS sequence"/>
</dbReference>
<comment type="function">
    <text evidence="7 8">Catalyzes the ferrous insertion into protoporphyrin IX.</text>
</comment>
<dbReference type="CDD" id="cd00419">
    <property type="entry name" value="Ferrochelatase_C"/>
    <property type="match status" value="1"/>
</dbReference>
<keyword evidence="7" id="KW-0479">Metal-binding</keyword>
<protein>
    <recommendedName>
        <fullName evidence="7 8">Ferrochelatase</fullName>
        <ecNumber evidence="7 8">4.98.1.1</ecNumber>
    </recommendedName>
    <alternativeName>
        <fullName evidence="7">Heme synthase</fullName>
    </alternativeName>
    <alternativeName>
        <fullName evidence="7">Protoheme ferro-lyase</fullName>
    </alternativeName>
</protein>
<reference evidence="9 10" key="1">
    <citation type="submission" date="2018-10" db="EMBL/GenBank/DDBJ databases">
        <title>Comparative analysis of microorganisms from saline springs in Andes Mountain Range, Colombia.</title>
        <authorList>
            <person name="Rubin E."/>
        </authorList>
    </citation>
    <scope>NUCLEOTIDE SEQUENCE [LARGE SCALE GENOMIC DNA]</scope>
    <source>
        <strain evidence="9 10">USBA 36</strain>
    </source>
</reference>
<gene>
    <name evidence="7" type="primary">hemH</name>
    <name evidence="9" type="ORF">BCL74_3113</name>
</gene>